<evidence type="ECO:0000313" key="2">
    <source>
        <dbReference type="Proteomes" id="UP000807342"/>
    </source>
</evidence>
<dbReference type="EMBL" id="MU151059">
    <property type="protein sequence ID" value="KAF9453648.1"/>
    <property type="molecule type" value="Genomic_DNA"/>
</dbReference>
<reference evidence="1" key="1">
    <citation type="submission" date="2020-11" db="EMBL/GenBank/DDBJ databases">
        <authorList>
            <consortium name="DOE Joint Genome Institute"/>
            <person name="Ahrendt S."/>
            <person name="Riley R."/>
            <person name="Andreopoulos W."/>
            <person name="Labutti K."/>
            <person name="Pangilinan J."/>
            <person name="Ruiz-Duenas F.J."/>
            <person name="Barrasa J.M."/>
            <person name="Sanchez-Garcia M."/>
            <person name="Camarero S."/>
            <person name="Miyauchi S."/>
            <person name="Serrano A."/>
            <person name="Linde D."/>
            <person name="Babiker R."/>
            <person name="Drula E."/>
            <person name="Ayuso-Fernandez I."/>
            <person name="Pacheco R."/>
            <person name="Padilla G."/>
            <person name="Ferreira P."/>
            <person name="Barriuso J."/>
            <person name="Kellner H."/>
            <person name="Castanera R."/>
            <person name="Alfaro M."/>
            <person name="Ramirez L."/>
            <person name="Pisabarro A.G."/>
            <person name="Kuo A."/>
            <person name="Tritt A."/>
            <person name="Lipzen A."/>
            <person name="He G."/>
            <person name="Yan M."/>
            <person name="Ng V."/>
            <person name="Cullen D."/>
            <person name="Martin F."/>
            <person name="Rosso M.-N."/>
            <person name="Henrissat B."/>
            <person name="Hibbett D."/>
            <person name="Martinez A.T."/>
            <person name="Grigoriev I.V."/>
        </authorList>
    </citation>
    <scope>NUCLEOTIDE SEQUENCE</scope>
    <source>
        <strain evidence="1">MF-IS2</strain>
    </source>
</reference>
<accession>A0A9P5XLK8</accession>
<organism evidence="1 2">
    <name type="scientific">Macrolepiota fuliginosa MF-IS2</name>
    <dbReference type="NCBI Taxonomy" id="1400762"/>
    <lineage>
        <taxon>Eukaryota</taxon>
        <taxon>Fungi</taxon>
        <taxon>Dikarya</taxon>
        <taxon>Basidiomycota</taxon>
        <taxon>Agaricomycotina</taxon>
        <taxon>Agaricomycetes</taxon>
        <taxon>Agaricomycetidae</taxon>
        <taxon>Agaricales</taxon>
        <taxon>Agaricineae</taxon>
        <taxon>Agaricaceae</taxon>
        <taxon>Macrolepiota</taxon>
    </lineage>
</organism>
<gene>
    <name evidence="1" type="ORF">P691DRAFT_771203</name>
</gene>
<protein>
    <submittedName>
        <fullName evidence="1">Uncharacterized protein</fullName>
    </submittedName>
</protein>
<name>A0A9P5XLK8_9AGAR</name>
<evidence type="ECO:0000313" key="1">
    <source>
        <dbReference type="EMBL" id="KAF9453648.1"/>
    </source>
</evidence>
<dbReference type="OrthoDB" id="3064537at2759"/>
<comment type="caution">
    <text evidence="1">The sequence shown here is derived from an EMBL/GenBank/DDBJ whole genome shotgun (WGS) entry which is preliminary data.</text>
</comment>
<sequence length="278" mass="31992">MDTDRKHYPHYSDWVNGVIWRNYRRYGHIACDKIDDTVVAPITMVGVMHPTSLRLEPNGNYTGRFGTLAKAKYRFTLKSPVDVAPELTCAWDTGMRNLRRLTRGIARTRNTKYFFIDYSNGLTGLRLSSPARPTIAERKRLLSWPLPDNEVYHAQLKKLSCDHIINALPLFDQKKHLVESQDYTETLAGALIKVTFHLEHYSFGGSKGPRYYERASDTFSAIVHEITVLEAEESRLYKSPTVKYESDKSAVKLEPQDDDRAFGQPTYMFMKEEVESSQ</sequence>
<dbReference type="Proteomes" id="UP000807342">
    <property type="component" value="Unassembled WGS sequence"/>
</dbReference>
<dbReference type="AlphaFoldDB" id="A0A9P5XLK8"/>
<keyword evidence="2" id="KW-1185">Reference proteome</keyword>
<proteinExistence type="predicted"/>